<dbReference type="PIRSF" id="PIRSF006060">
    <property type="entry name" value="AA_transporter"/>
    <property type="match status" value="1"/>
</dbReference>
<feature type="transmembrane region" description="Helical" evidence="6">
    <location>
        <begin position="227"/>
        <end position="246"/>
    </location>
</feature>
<keyword evidence="3 6" id="KW-0812">Transmembrane</keyword>
<keyword evidence="8" id="KW-1185">Reference proteome</keyword>
<dbReference type="PANTHER" id="PTHR42770">
    <property type="entry name" value="AMINO ACID TRANSPORTER-RELATED"/>
    <property type="match status" value="1"/>
</dbReference>
<dbReference type="InterPro" id="IPR002293">
    <property type="entry name" value="AA/rel_permease1"/>
</dbReference>
<feature type="transmembrane region" description="Helical" evidence="6">
    <location>
        <begin position="266"/>
        <end position="296"/>
    </location>
</feature>
<dbReference type="EMBL" id="JAATVY010000012">
    <property type="protein sequence ID" value="NJC71642.1"/>
    <property type="molecule type" value="Genomic_DNA"/>
</dbReference>
<feature type="transmembrane region" description="Helical" evidence="6">
    <location>
        <begin position="330"/>
        <end position="349"/>
    </location>
</feature>
<proteinExistence type="predicted"/>
<accession>A0ABX0XZY0</accession>
<feature type="transmembrane region" description="Helical" evidence="6">
    <location>
        <begin position="47"/>
        <end position="66"/>
    </location>
</feature>
<feature type="transmembrane region" description="Helical" evidence="6">
    <location>
        <begin position="361"/>
        <end position="386"/>
    </location>
</feature>
<keyword evidence="4 6" id="KW-1133">Transmembrane helix</keyword>
<evidence type="ECO:0000256" key="6">
    <source>
        <dbReference type="SAM" id="Phobius"/>
    </source>
</evidence>
<feature type="transmembrane region" description="Helical" evidence="6">
    <location>
        <begin position="72"/>
        <end position="94"/>
    </location>
</feature>
<feature type="transmembrane region" description="Helical" evidence="6">
    <location>
        <begin position="151"/>
        <end position="168"/>
    </location>
</feature>
<reference evidence="7 8" key="1">
    <citation type="submission" date="2020-03" db="EMBL/GenBank/DDBJ databases">
        <title>WGS of the type strain of Planosporangium spp.</title>
        <authorList>
            <person name="Thawai C."/>
        </authorList>
    </citation>
    <scope>NUCLEOTIDE SEQUENCE [LARGE SCALE GENOMIC DNA]</scope>
    <source>
        <strain evidence="7 8">TBRC 5610</strain>
    </source>
</reference>
<evidence type="ECO:0000256" key="5">
    <source>
        <dbReference type="ARBA" id="ARBA00023136"/>
    </source>
</evidence>
<evidence type="ECO:0000256" key="2">
    <source>
        <dbReference type="ARBA" id="ARBA00022475"/>
    </source>
</evidence>
<feature type="transmembrane region" description="Helical" evidence="6">
    <location>
        <begin position="431"/>
        <end position="452"/>
    </location>
</feature>
<comment type="subcellular location">
    <subcellularLocation>
        <location evidence="1">Cell membrane</location>
        <topology evidence="1">Multi-pass membrane protein</topology>
    </subcellularLocation>
</comment>
<evidence type="ECO:0000256" key="1">
    <source>
        <dbReference type="ARBA" id="ARBA00004651"/>
    </source>
</evidence>
<dbReference type="PANTHER" id="PTHR42770:SF16">
    <property type="entry name" value="AMINO ACID PERMEASE"/>
    <property type="match status" value="1"/>
</dbReference>
<keyword evidence="2" id="KW-1003">Cell membrane</keyword>
<name>A0ABX0XZY0_9ACTN</name>
<feature type="transmembrane region" description="Helical" evidence="6">
    <location>
        <begin position="6"/>
        <end position="35"/>
    </location>
</feature>
<comment type="caution">
    <text evidence="7">The sequence shown here is derived from an EMBL/GenBank/DDBJ whole genome shotgun (WGS) entry which is preliminary data.</text>
</comment>
<evidence type="ECO:0000313" key="8">
    <source>
        <dbReference type="Proteomes" id="UP000722989"/>
    </source>
</evidence>
<feature type="transmembrane region" description="Helical" evidence="6">
    <location>
        <begin position="398"/>
        <end position="419"/>
    </location>
</feature>
<evidence type="ECO:0000256" key="3">
    <source>
        <dbReference type="ARBA" id="ARBA00022692"/>
    </source>
</evidence>
<dbReference type="Proteomes" id="UP000722989">
    <property type="component" value="Unassembled WGS sequence"/>
</dbReference>
<evidence type="ECO:0000313" key="7">
    <source>
        <dbReference type="EMBL" id="NJC71642.1"/>
    </source>
</evidence>
<keyword evidence="5 6" id="KW-0472">Membrane</keyword>
<dbReference type="Pfam" id="PF13520">
    <property type="entry name" value="AA_permease_2"/>
    <property type="match status" value="1"/>
</dbReference>
<sequence>MTNNRIGTISLVFLLVSASAPMTVLAGGVVATFAVTGNIGAPLSFPVLGVALALFTVGYAAMSRYVHNPGAFYAYISLGLSRVWGVAASAVALVSYNAIQIGLYGLFGAALAAFAGAHWHSTVPWWGWALAAWATVALLGQLNIDLSAKVVGAFLAAEVVAVVLFDLGAFGHPAGGTIAVDGLKPHNLFANGVGGVFAFGIAAFVGFESGAVYSREVKDPRRTVARATYAAIAVTSVLYLISAWALSVATGPRDVVARARDPQSGIPFSLMAAHFGGIVADIANLLLITSVFAALLSFHMVSARYTFALGHERVLPPVAAHVGRRTGAPAAGSLLQSLLALVTVVLFTALHRDPLTELFTWLSYVAAVGVLVLLIGTSLSVVGYFSRISSPETVWQRLVAPILAAVSLTAITVVTVANADSVLGTAKGSVLTYALPGVVGVAALVGLVWGIVIKAARPAVYRGIGVGGPQQSWAGGALAGLLGIEPAPAS</sequence>
<feature type="transmembrane region" description="Helical" evidence="6">
    <location>
        <begin position="188"/>
        <end position="207"/>
    </location>
</feature>
<dbReference type="InterPro" id="IPR050367">
    <property type="entry name" value="APC_superfamily"/>
</dbReference>
<feature type="transmembrane region" description="Helical" evidence="6">
    <location>
        <begin position="125"/>
        <end position="144"/>
    </location>
</feature>
<protein>
    <submittedName>
        <fullName evidence="7">APC family permease</fullName>
    </submittedName>
</protein>
<dbReference type="Gene3D" id="1.20.1740.10">
    <property type="entry name" value="Amino acid/polyamine transporter I"/>
    <property type="match status" value="1"/>
</dbReference>
<organism evidence="7 8">
    <name type="scientific">Planosporangium thailandense</name>
    <dbReference type="NCBI Taxonomy" id="765197"/>
    <lineage>
        <taxon>Bacteria</taxon>
        <taxon>Bacillati</taxon>
        <taxon>Actinomycetota</taxon>
        <taxon>Actinomycetes</taxon>
        <taxon>Micromonosporales</taxon>
        <taxon>Micromonosporaceae</taxon>
        <taxon>Planosporangium</taxon>
    </lineage>
</organism>
<evidence type="ECO:0000256" key="4">
    <source>
        <dbReference type="ARBA" id="ARBA00022989"/>
    </source>
</evidence>
<gene>
    <name evidence="7" type="ORF">HC031_18230</name>
</gene>